<evidence type="ECO:0000259" key="7">
    <source>
        <dbReference type="Pfam" id="PF00496"/>
    </source>
</evidence>
<dbReference type="FunFam" id="3.90.76.10:FF:000002">
    <property type="entry name" value="Dipeptide ABC transporter, substrate-binding protein"/>
    <property type="match status" value="1"/>
</dbReference>
<dbReference type="PROSITE" id="PS01040">
    <property type="entry name" value="SBP_BACTERIAL_5"/>
    <property type="match status" value="1"/>
</dbReference>
<dbReference type="STRING" id="216142.LT40_03655"/>
<dbReference type="GO" id="GO:0043190">
    <property type="term" value="C:ATP-binding cassette (ABC) transporter complex"/>
    <property type="evidence" value="ECO:0007669"/>
    <property type="project" value="InterPro"/>
</dbReference>
<keyword evidence="3 6" id="KW-0732">Signal</keyword>
<feature type="domain" description="Solute-binding protein family 5" evidence="7">
    <location>
        <begin position="69"/>
        <end position="449"/>
    </location>
</feature>
<organism evidence="8 9">
    <name type="scientific">Pseudomonas rhizosphaerae</name>
    <dbReference type="NCBI Taxonomy" id="216142"/>
    <lineage>
        <taxon>Bacteria</taxon>
        <taxon>Pseudomonadati</taxon>
        <taxon>Pseudomonadota</taxon>
        <taxon>Gammaproteobacteria</taxon>
        <taxon>Pseudomonadales</taxon>
        <taxon>Pseudomonadaceae</taxon>
        <taxon>Pseudomonas</taxon>
    </lineage>
</organism>
<sequence>MKTLSLKAAVAAALLGLSLGASAKPLVVCTEASPEGFDIVQYTGAVTSDASAETVLNRLVDFTPGTTDIQPGLAKSWDISEDGKTYTFHLREGVKFHTTEYFKPTRTLNADDVLWSFMRQFDAKHPWHDKSTMGYPYFESMAMGDLIQSIDKLDDMTVRFVLKRPEAPFLRDMAMPFTSIYSAEYGDQLLKAGKTADLNSKPIGTGPFVFVRYSKDAQVRYKANPDYYKGKPPADPLIFAITVDNNVRAQKLRANECQVAVYPKPDDVPGIKADPQLKIAEMDALMTSYVAINTTHKYLSDVRVRQAIQMAFDKQTFVRTLFGEGNATPGVGPYPTTLLGYNHSLKDLPYDPDKARALLKEAGVPEGTSFTIFARNGSSPTNPNSSLAAQLLQADLARVGIKLDIRVLEWGELIKRLKLGEHDLAFYGWAGDNGDPDNFLSPNLTCEAAKNGENAARWCNKEFDALVSQAREATEPAARAAFYEQAQVIFLKEQPWLSLAYPRVFSAMRKNVEGFHISPMTNNNFATTQVK</sequence>
<proteinExistence type="inferred from homology"/>
<evidence type="ECO:0000256" key="5">
    <source>
        <dbReference type="ARBA" id="ARBA00022927"/>
    </source>
</evidence>
<feature type="signal peptide" evidence="6">
    <location>
        <begin position="1"/>
        <end position="23"/>
    </location>
</feature>
<accession>A0A089ZPV6</accession>
<dbReference type="PANTHER" id="PTHR30290:SF38">
    <property type="entry name" value="D,D-DIPEPTIDE-BINDING PERIPLASMIC PROTEIN DDPA-RELATED"/>
    <property type="match status" value="1"/>
</dbReference>
<dbReference type="Gene3D" id="3.10.105.10">
    <property type="entry name" value="Dipeptide-binding Protein, Domain 3"/>
    <property type="match status" value="1"/>
</dbReference>
<dbReference type="InterPro" id="IPR000914">
    <property type="entry name" value="SBP_5_dom"/>
</dbReference>
<dbReference type="eggNOG" id="COG0747">
    <property type="taxonomic scope" value="Bacteria"/>
</dbReference>
<dbReference type="OrthoDB" id="9801912at2"/>
<evidence type="ECO:0000313" key="9">
    <source>
        <dbReference type="Proteomes" id="UP000029499"/>
    </source>
</evidence>
<dbReference type="FunFam" id="3.40.190.10:FF:000036">
    <property type="entry name" value="Dipeptide ABC transporter, substrate-binding protein"/>
    <property type="match status" value="1"/>
</dbReference>
<keyword evidence="9" id="KW-1185">Reference proteome</keyword>
<dbReference type="PIRSF" id="PIRSF002741">
    <property type="entry name" value="MppA"/>
    <property type="match status" value="1"/>
</dbReference>
<dbReference type="InterPro" id="IPR030678">
    <property type="entry name" value="Peptide/Ni-bd"/>
</dbReference>
<dbReference type="EMBL" id="CP009533">
    <property type="protein sequence ID" value="AIS16546.1"/>
    <property type="molecule type" value="Genomic_DNA"/>
</dbReference>
<keyword evidence="4" id="KW-0571">Peptide transport</keyword>
<dbReference type="HOGENOM" id="CLU_017028_7_0_6"/>
<evidence type="ECO:0000256" key="2">
    <source>
        <dbReference type="ARBA" id="ARBA00022448"/>
    </source>
</evidence>
<name>A0A089ZPV6_9PSED</name>
<dbReference type="SUPFAM" id="SSF53850">
    <property type="entry name" value="Periplasmic binding protein-like II"/>
    <property type="match status" value="1"/>
</dbReference>
<evidence type="ECO:0000256" key="4">
    <source>
        <dbReference type="ARBA" id="ARBA00022856"/>
    </source>
</evidence>
<dbReference type="AlphaFoldDB" id="A0A089ZPV6"/>
<dbReference type="InterPro" id="IPR039424">
    <property type="entry name" value="SBP_5"/>
</dbReference>
<reference evidence="8 9" key="1">
    <citation type="journal article" date="2015" name="J. Biotechnol.">
        <title>Complete genome sequence of Pseudomonas rhizosphaerae IH5T (=DSM 16299T), a phosphate-solubilizing rhizobacterium for bacterial biofertilizer.</title>
        <authorList>
            <person name="Kwak Y."/>
            <person name="Jung B.K."/>
            <person name="Shin J.H."/>
        </authorList>
    </citation>
    <scope>NUCLEOTIDE SEQUENCE [LARGE SCALE GENOMIC DNA]</scope>
    <source>
        <strain evidence="8">DSM 16299</strain>
    </source>
</reference>
<dbReference type="Pfam" id="PF00496">
    <property type="entry name" value="SBP_bac_5"/>
    <property type="match status" value="1"/>
</dbReference>
<dbReference type="GO" id="GO:0042938">
    <property type="term" value="P:dipeptide transport"/>
    <property type="evidence" value="ECO:0007669"/>
    <property type="project" value="TreeGrafter"/>
</dbReference>
<evidence type="ECO:0000256" key="6">
    <source>
        <dbReference type="SAM" id="SignalP"/>
    </source>
</evidence>
<dbReference type="GO" id="GO:0015031">
    <property type="term" value="P:protein transport"/>
    <property type="evidence" value="ECO:0007669"/>
    <property type="project" value="UniProtKB-KW"/>
</dbReference>
<dbReference type="InterPro" id="IPR023765">
    <property type="entry name" value="SBP_5_CS"/>
</dbReference>
<dbReference type="CDD" id="cd08493">
    <property type="entry name" value="PBP2_DppA_like"/>
    <property type="match status" value="1"/>
</dbReference>
<comment type="similarity">
    <text evidence="1">Belongs to the bacterial solute-binding protein 5 family.</text>
</comment>
<evidence type="ECO:0000256" key="1">
    <source>
        <dbReference type="ARBA" id="ARBA00005695"/>
    </source>
</evidence>
<dbReference type="PANTHER" id="PTHR30290">
    <property type="entry name" value="PERIPLASMIC BINDING COMPONENT OF ABC TRANSPORTER"/>
    <property type="match status" value="1"/>
</dbReference>
<dbReference type="Gene3D" id="3.90.76.10">
    <property type="entry name" value="Dipeptide-binding Protein, Domain 1"/>
    <property type="match status" value="1"/>
</dbReference>
<protein>
    <submittedName>
        <fullName evidence="8">Peptide ABC transporter substrate-binding protein</fullName>
    </submittedName>
</protein>
<gene>
    <name evidence="8" type="ORF">LT40_03655</name>
</gene>
<keyword evidence="2" id="KW-0813">Transport</keyword>
<dbReference type="Gene3D" id="3.40.190.10">
    <property type="entry name" value="Periplasmic binding protein-like II"/>
    <property type="match status" value="1"/>
</dbReference>
<dbReference type="Proteomes" id="UP000029499">
    <property type="component" value="Chromosome"/>
</dbReference>
<dbReference type="RefSeq" id="WP_043186605.1">
    <property type="nucleotide sequence ID" value="NZ_CP009533.1"/>
</dbReference>
<feature type="chain" id="PRO_5001852680" evidence="6">
    <location>
        <begin position="24"/>
        <end position="531"/>
    </location>
</feature>
<keyword evidence="5" id="KW-0653">Protein transport</keyword>
<dbReference type="GO" id="GO:1904680">
    <property type="term" value="F:peptide transmembrane transporter activity"/>
    <property type="evidence" value="ECO:0007669"/>
    <property type="project" value="TreeGrafter"/>
</dbReference>
<evidence type="ECO:0000313" key="8">
    <source>
        <dbReference type="EMBL" id="AIS16546.1"/>
    </source>
</evidence>
<dbReference type="GO" id="GO:0030288">
    <property type="term" value="C:outer membrane-bounded periplasmic space"/>
    <property type="evidence" value="ECO:0007669"/>
    <property type="project" value="TreeGrafter"/>
</dbReference>
<dbReference type="KEGG" id="prh:LT40_03655"/>
<evidence type="ECO:0000256" key="3">
    <source>
        <dbReference type="ARBA" id="ARBA00022729"/>
    </source>
</evidence>